<reference evidence="1" key="1">
    <citation type="submission" date="2021-10" db="EMBL/GenBank/DDBJ databases">
        <title>Streptomyces nigrumlapis sp.nov.,an antimicrobial producing actinobacterium isolated from Black Gobi rocks.</title>
        <authorList>
            <person name="Wen Y."/>
            <person name="Zhang W."/>
            <person name="Liu X.G."/>
        </authorList>
    </citation>
    <scope>NUCLEOTIDE SEQUENCE</scope>
    <source>
        <strain evidence="1">ST13-2-2</strain>
    </source>
</reference>
<evidence type="ECO:0000313" key="2">
    <source>
        <dbReference type="Proteomes" id="UP000830115"/>
    </source>
</evidence>
<keyword evidence="2" id="KW-1185">Reference proteome</keyword>
<accession>A0ABY4MHC6</accession>
<sequence length="293" mass="32007">MKSRSTFRARPNHPAAATAARARRGQWVLAVVYPNRASAQSAVRRIPHADRIPSYEPAGSFEAYEAQHEDGTAVWVRYVGGDGPAPAPMPETVSYRVANRGSGGDYVGVWVTTVMIAAVCPVCGGPRGEAVPYRFCEDGEWYSVDRWSNPCGHVDTYAAVLAEHRARQQDIEEKDQEDATRAVTGPADAGEYTDTVRLLNEGAANVRGLHAKQAVTWLARNGHEEAARRIQEELTARHGHMSARQAAVFLTELAADRAACAACEDGRINYQARDGEYVSLRCPNCRRDVVSLA</sequence>
<gene>
    <name evidence="1" type="ORF">K9S39_31145</name>
</gene>
<evidence type="ECO:0000313" key="1">
    <source>
        <dbReference type="EMBL" id="UQA95731.1"/>
    </source>
</evidence>
<dbReference type="EMBL" id="CP086322">
    <property type="protein sequence ID" value="UQA95731.1"/>
    <property type="molecule type" value="Genomic_DNA"/>
</dbReference>
<proteinExistence type="predicted"/>
<dbReference type="RefSeq" id="WP_248866644.1">
    <property type="nucleotide sequence ID" value="NZ_CP086322.1"/>
</dbReference>
<name>A0ABY4MHC6_9ACTN</name>
<dbReference type="Proteomes" id="UP000830115">
    <property type="component" value="Chromosome"/>
</dbReference>
<organism evidence="1 2">
    <name type="scientific">Streptomyces halobius</name>
    <dbReference type="NCBI Taxonomy" id="2879846"/>
    <lineage>
        <taxon>Bacteria</taxon>
        <taxon>Bacillati</taxon>
        <taxon>Actinomycetota</taxon>
        <taxon>Actinomycetes</taxon>
        <taxon>Kitasatosporales</taxon>
        <taxon>Streptomycetaceae</taxon>
        <taxon>Streptomyces</taxon>
    </lineage>
</organism>
<protein>
    <submittedName>
        <fullName evidence="1">Uncharacterized protein</fullName>
    </submittedName>
</protein>